<protein>
    <recommendedName>
        <fullName evidence="1">HTH psq-type domain-containing protein</fullName>
    </recommendedName>
</protein>
<gene>
    <name evidence="2" type="ORF">LCGC14_0320120</name>
</gene>
<proteinExistence type="predicted"/>
<name>A0A0F9TQ09_9ZZZZ</name>
<accession>A0A0F9TQ09</accession>
<feature type="domain" description="HTH psq-type" evidence="1">
    <location>
        <begin position="154"/>
        <end position="190"/>
    </location>
</feature>
<organism evidence="2">
    <name type="scientific">marine sediment metagenome</name>
    <dbReference type="NCBI Taxonomy" id="412755"/>
    <lineage>
        <taxon>unclassified sequences</taxon>
        <taxon>metagenomes</taxon>
        <taxon>ecological metagenomes</taxon>
    </lineage>
</organism>
<dbReference type="InterPro" id="IPR007889">
    <property type="entry name" value="HTH_Psq"/>
</dbReference>
<dbReference type="AlphaFoldDB" id="A0A0F9TQ09"/>
<dbReference type="EMBL" id="LAZR01000215">
    <property type="protein sequence ID" value="KKN81399.1"/>
    <property type="molecule type" value="Genomic_DNA"/>
</dbReference>
<dbReference type="GO" id="GO:0003677">
    <property type="term" value="F:DNA binding"/>
    <property type="evidence" value="ECO:0007669"/>
    <property type="project" value="InterPro"/>
</dbReference>
<evidence type="ECO:0000313" key="2">
    <source>
        <dbReference type="EMBL" id="KKN81399.1"/>
    </source>
</evidence>
<comment type="caution">
    <text evidence="2">The sequence shown here is derived from an EMBL/GenBank/DDBJ whole genome shotgun (WGS) entry which is preliminary data.</text>
</comment>
<evidence type="ECO:0000259" key="1">
    <source>
        <dbReference type="Pfam" id="PF04218"/>
    </source>
</evidence>
<dbReference type="Gene3D" id="1.10.10.60">
    <property type="entry name" value="Homeodomain-like"/>
    <property type="match status" value="1"/>
</dbReference>
<dbReference type="Pfam" id="PF04218">
    <property type="entry name" value="CENP-B_N"/>
    <property type="match status" value="1"/>
</dbReference>
<reference evidence="2" key="1">
    <citation type="journal article" date="2015" name="Nature">
        <title>Complex archaea that bridge the gap between prokaryotes and eukaryotes.</title>
        <authorList>
            <person name="Spang A."/>
            <person name="Saw J.H."/>
            <person name="Jorgensen S.L."/>
            <person name="Zaremba-Niedzwiedzka K."/>
            <person name="Martijn J."/>
            <person name="Lind A.E."/>
            <person name="van Eijk R."/>
            <person name="Schleper C."/>
            <person name="Guy L."/>
            <person name="Ettema T.J."/>
        </authorList>
    </citation>
    <scope>NUCLEOTIDE SEQUENCE</scope>
</reference>
<sequence length="196" mass="22377">MSPVRRKVRRVWSAIRGRCGNPKNRAFHYYGGRGISVCDRWKKFSKFLEDVGDPPGLGRRWSLDRIDNDGNYEPGNVRWATQTEQNDNRRMCIRIEIDGVCRTAHGWVRAGIAKVRACTITERIYDGMDPVAAVLTQNRTGIGEAQHSSKLTTEKIRELRGLHQTGESKGALARRYGVARSTVRQIVNREIWRQVA</sequence>